<gene>
    <name evidence="2" type="ORF">SAMN04488563_0786</name>
</gene>
<accession>A0A1H2H196</accession>
<organism evidence="2 3">
    <name type="scientific">Jiangella alkaliphila</name>
    <dbReference type="NCBI Taxonomy" id="419479"/>
    <lineage>
        <taxon>Bacteria</taxon>
        <taxon>Bacillati</taxon>
        <taxon>Actinomycetota</taxon>
        <taxon>Actinomycetes</taxon>
        <taxon>Jiangellales</taxon>
        <taxon>Jiangellaceae</taxon>
        <taxon>Jiangella</taxon>
    </lineage>
</organism>
<dbReference type="OrthoDB" id="3812876at2"/>
<dbReference type="EMBL" id="LT629791">
    <property type="protein sequence ID" value="SDU25603.1"/>
    <property type="molecule type" value="Genomic_DNA"/>
</dbReference>
<dbReference type="InterPro" id="IPR044927">
    <property type="entry name" value="Endonuclea_NS_2"/>
</dbReference>
<dbReference type="Pfam" id="PF13930">
    <property type="entry name" value="Endonuclea_NS_2"/>
    <property type="match status" value="1"/>
</dbReference>
<evidence type="ECO:0000259" key="1">
    <source>
        <dbReference type="Pfam" id="PF13930"/>
    </source>
</evidence>
<dbReference type="InterPro" id="IPR044929">
    <property type="entry name" value="DNA/RNA_non-sp_Endonuclease_sf"/>
</dbReference>
<proteinExistence type="predicted"/>
<dbReference type="RefSeq" id="WP_046766389.1">
    <property type="nucleotide sequence ID" value="NZ_KQ061219.1"/>
</dbReference>
<dbReference type="AlphaFoldDB" id="A0A1H2H196"/>
<feature type="domain" description="Type VII secretion system protein EssD-like" evidence="1">
    <location>
        <begin position="142"/>
        <end position="260"/>
    </location>
</feature>
<dbReference type="Proteomes" id="UP000182977">
    <property type="component" value="Chromosome I"/>
</dbReference>
<keyword evidence="2" id="KW-0540">Nuclease</keyword>
<reference evidence="3" key="1">
    <citation type="submission" date="2016-10" db="EMBL/GenBank/DDBJ databases">
        <authorList>
            <person name="Varghese N."/>
            <person name="Submissions S."/>
        </authorList>
    </citation>
    <scope>NUCLEOTIDE SEQUENCE [LARGE SCALE GENOMIC DNA]</scope>
    <source>
        <strain evidence="3">DSM 45079</strain>
    </source>
</reference>
<evidence type="ECO:0000313" key="3">
    <source>
        <dbReference type="Proteomes" id="UP000182977"/>
    </source>
</evidence>
<dbReference type="STRING" id="419479.SAMN04488563_0786"/>
<dbReference type="Gene3D" id="3.40.570.10">
    <property type="entry name" value="Extracellular Endonuclease, subunit A"/>
    <property type="match status" value="1"/>
</dbReference>
<name>A0A1H2H196_9ACTN</name>
<keyword evidence="2" id="KW-0378">Hydrolase</keyword>
<keyword evidence="3" id="KW-1185">Reference proteome</keyword>
<evidence type="ECO:0000313" key="2">
    <source>
        <dbReference type="EMBL" id="SDU25603.1"/>
    </source>
</evidence>
<sequence>MTDRPIEHAVDGLHEVRDDAARGVAEVADHAKKAAERITRVVEGANVGSGTENPAADVADLGQAIQAALGHLGIELHSLLDGAADDLEELRRPAGSSAAAAAPAAVAAVPADTLPVVKVSTDAPERHPALSNPPPSSVIEVDETVRYTTDDRGRVIRTQAVLIETTPDQPRHKYAQTSLQDKLPGDHAGHIIARIFGGIGQRLNLVPMEGKLVNQGQYATLEGQWQEAVEAEKQVELDVRLYYNDQTRRPYKLVVFHTIDGKTEKTTIRNKPARKRSS</sequence>
<dbReference type="GO" id="GO:0004519">
    <property type="term" value="F:endonuclease activity"/>
    <property type="evidence" value="ECO:0007669"/>
    <property type="project" value="UniProtKB-KW"/>
</dbReference>
<protein>
    <submittedName>
        <fullName evidence="2">DNA/RNA non-specific endonuclease</fullName>
    </submittedName>
</protein>
<keyword evidence="2" id="KW-0255">Endonuclease</keyword>